<keyword evidence="2" id="KW-1185">Reference proteome</keyword>
<reference evidence="2" key="1">
    <citation type="journal article" date="2018" name="Nat. Microbiol.">
        <title>Leveraging single-cell genomics to expand the fungal tree of life.</title>
        <authorList>
            <person name="Ahrendt S.R."/>
            <person name="Quandt C.A."/>
            <person name="Ciobanu D."/>
            <person name="Clum A."/>
            <person name="Salamov A."/>
            <person name="Andreopoulos B."/>
            <person name="Cheng J.F."/>
            <person name="Woyke T."/>
            <person name="Pelin A."/>
            <person name="Henrissat B."/>
            <person name="Reynolds N.K."/>
            <person name="Benny G.L."/>
            <person name="Smith M.E."/>
            <person name="James T.Y."/>
            <person name="Grigoriev I.V."/>
        </authorList>
    </citation>
    <scope>NUCLEOTIDE SEQUENCE [LARGE SCALE GENOMIC DNA]</scope>
</reference>
<evidence type="ECO:0000313" key="1">
    <source>
        <dbReference type="EMBL" id="RKO94504.1"/>
    </source>
</evidence>
<dbReference type="EMBL" id="KZ993879">
    <property type="protein sequence ID" value="RKO94504.1"/>
    <property type="molecule type" value="Genomic_DNA"/>
</dbReference>
<evidence type="ECO:0000313" key="2">
    <source>
        <dbReference type="Proteomes" id="UP000269721"/>
    </source>
</evidence>
<accession>A0A4P9WNG9</accession>
<sequence length="462" mass="51305">MHYTLIHRAHYVTTTVDILCHADHGKAVAISTTETWSKIREVVVGETILGSSDFMAIVNRLGVVASDCESMCKVVVDTLVGMGYASKDGSLRSSVYKTYYLYVANRYTYLTNCPAASEVGKFMFAAKVALVTFTDDTAWFVAIKMVCPSFVGVGKEIVNVDSKPPVDMMTPGRVELIVKVEPLEGEANAVPPKTTFAAVSNVLPEINVPDTETFPPTFKDLDTDIPLDNIKPHVPMLLEDPEKLLADTTVRFRPMYMEPAKPIPPARIIDPDVDVVASTVFVLERTEETEMFVNVAFPDTETFPETVIAQAVIPPLVMIDDEVVSDNVRVVPIIPAEKVLNPETYNDVPILRLFATDIPPRRMTEPEPALEESVGFENNVDELAPMDAFPERDIFPPTNKLFDTPIPPYVMMEPVVAPVESVMLFIDREPLDTIVLLELKLPETVIVFATYRDRLTDNPPEI</sequence>
<name>A0A4P9WNG9_9FUNG</name>
<dbReference type="Proteomes" id="UP000269721">
    <property type="component" value="Unassembled WGS sequence"/>
</dbReference>
<protein>
    <submittedName>
        <fullName evidence="1">Uncharacterized protein</fullName>
    </submittedName>
</protein>
<dbReference type="AlphaFoldDB" id="A0A4P9WNG9"/>
<organism evidence="1 2">
    <name type="scientific">Blyttiomyces helicus</name>
    <dbReference type="NCBI Taxonomy" id="388810"/>
    <lineage>
        <taxon>Eukaryota</taxon>
        <taxon>Fungi</taxon>
        <taxon>Fungi incertae sedis</taxon>
        <taxon>Chytridiomycota</taxon>
        <taxon>Chytridiomycota incertae sedis</taxon>
        <taxon>Chytridiomycetes</taxon>
        <taxon>Chytridiomycetes incertae sedis</taxon>
        <taxon>Blyttiomyces</taxon>
    </lineage>
</organism>
<proteinExistence type="predicted"/>
<gene>
    <name evidence="1" type="ORF">BDK51DRAFT_46598</name>
</gene>